<dbReference type="EMBL" id="DF196784">
    <property type="protein sequence ID" value="GAC75712.1"/>
    <property type="molecule type" value="Genomic_DNA"/>
</dbReference>
<evidence type="ECO:0000256" key="1">
    <source>
        <dbReference type="SAM" id="MobiDB-lite"/>
    </source>
</evidence>
<dbReference type="Proteomes" id="UP000011976">
    <property type="component" value="Unassembled WGS sequence"/>
</dbReference>
<gene>
    <name evidence="2" type="ORF">PANT_18d00027</name>
</gene>
<dbReference type="AlphaFoldDB" id="M9MH20"/>
<proteinExistence type="predicted"/>
<evidence type="ECO:0000313" key="2">
    <source>
        <dbReference type="EMBL" id="GAC75712.1"/>
    </source>
</evidence>
<protein>
    <submittedName>
        <fullName evidence="2">Uncharacterized conserved protein</fullName>
    </submittedName>
</protein>
<feature type="compositionally biased region" description="Low complexity" evidence="1">
    <location>
        <begin position="164"/>
        <end position="177"/>
    </location>
</feature>
<reference evidence="3" key="1">
    <citation type="journal article" date="2013" name="Genome Announc.">
        <title>Genome sequence of the basidiomycetous yeast Pseudozyma antarctica T-34, a producer of the glycolipid biosurfactants mannosylerythritol lipids.</title>
        <authorList>
            <person name="Morita T."/>
            <person name="Koike H."/>
            <person name="Koyama Y."/>
            <person name="Hagiwara H."/>
            <person name="Ito E."/>
            <person name="Fukuoka T."/>
            <person name="Imura T."/>
            <person name="Machida M."/>
            <person name="Kitamoto D."/>
        </authorList>
    </citation>
    <scope>NUCLEOTIDE SEQUENCE [LARGE SCALE GENOMIC DNA]</scope>
    <source>
        <strain evidence="3">T-34</strain>
    </source>
</reference>
<feature type="region of interest" description="Disordered" evidence="1">
    <location>
        <begin position="164"/>
        <end position="205"/>
    </location>
</feature>
<sequence>MVGASAEQPYKGRGDALTASAWISQTLPTARTHTAYRSRRRGHGLQAAAGCTVGPLHFILVACLRLGPSESATTTLALPRWAVPLCTGNLDCSRAAAAAAAAAADSHGRLPPVGPEVAPPPSLSPALSLSLSLSLNTLSLALTLLHTLRALIRPPATLVHRFPSHSAAASSTSAPPALDSDDKSHRSSHRQRIARHPAHLHPPQFASALPSTLARPCLSKHRIGSIRKALRSGIAHASHHRQAHRTLRRVAVRPSGHRSIPASSYSMAGTPASVDV</sequence>
<feature type="region of interest" description="Disordered" evidence="1">
    <location>
        <begin position="253"/>
        <end position="276"/>
    </location>
</feature>
<evidence type="ECO:0000313" key="3">
    <source>
        <dbReference type="Proteomes" id="UP000011976"/>
    </source>
</evidence>
<accession>M9MH20</accession>
<name>M9MH20_PSEA3</name>
<feature type="compositionally biased region" description="Basic residues" evidence="1">
    <location>
        <begin position="186"/>
        <end position="199"/>
    </location>
</feature>
<organism evidence="2 3">
    <name type="scientific">Pseudozyma antarctica (strain T-34)</name>
    <name type="common">Yeast</name>
    <name type="synonym">Candida antarctica</name>
    <dbReference type="NCBI Taxonomy" id="1151754"/>
    <lineage>
        <taxon>Eukaryota</taxon>
        <taxon>Fungi</taxon>
        <taxon>Dikarya</taxon>
        <taxon>Basidiomycota</taxon>
        <taxon>Ustilaginomycotina</taxon>
        <taxon>Ustilaginomycetes</taxon>
        <taxon>Ustilaginales</taxon>
        <taxon>Ustilaginaceae</taxon>
        <taxon>Moesziomyces</taxon>
    </lineage>
</organism>